<keyword evidence="2" id="KW-1185">Reference proteome</keyword>
<evidence type="ECO:0000313" key="1">
    <source>
        <dbReference type="EMBL" id="CEO90333.1"/>
    </source>
</evidence>
<accession>A0A0B7MQB1</accession>
<dbReference type="EMBL" id="CDRZ01000282">
    <property type="protein sequence ID" value="CEO90333.1"/>
    <property type="molecule type" value="Genomic_DNA"/>
</dbReference>
<evidence type="ECO:0008006" key="3">
    <source>
        <dbReference type="Google" id="ProtNLM"/>
    </source>
</evidence>
<dbReference type="AlphaFoldDB" id="A0A0B7MQB1"/>
<reference evidence="2" key="1">
    <citation type="submission" date="2015-01" db="EMBL/GenBank/DDBJ databases">
        <authorList>
            <person name="Manzoor Shahid"/>
            <person name="Zubair Saima"/>
        </authorList>
    </citation>
    <scope>NUCLEOTIDE SEQUENCE [LARGE SCALE GENOMIC DNA]</scope>
    <source>
        <strain evidence="2">Sp3</strain>
    </source>
</reference>
<evidence type="ECO:0000313" key="2">
    <source>
        <dbReference type="Proteomes" id="UP000046155"/>
    </source>
</evidence>
<name>A0A0B7MQB1_9FIRM</name>
<protein>
    <recommendedName>
        <fullName evidence="3">Swt1-like HEPN domain-containing protein</fullName>
    </recommendedName>
</protein>
<gene>
    <name evidence="1" type="ORF">SSCH_810005</name>
</gene>
<sequence>MANWNDNDGVFIHSATLALQGDTATLEHRIWRGQARVLLPLLDRVRQEICDYLNRNFKQKWVSFCEANRNPNLPGDASCQNGVAEYSVIVDFFRLNESKSKVLKQLRRPVDYLRLARNNLAHYEPLGWLQFSQMISEVKKVESLVTVTN</sequence>
<organism evidence="1 2">
    <name type="scientific">Syntrophaceticus schinkii</name>
    <dbReference type="NCBI Taxonomy" id="499207"/>
    <lineage>
        <taxon>Bacteria</taxon>
        <taxon>Bacillati</taxon>
        <taxon>Bacillota</taxon>
        <taxon>Clostridia</taxon>
        <taxon>Thermoanaerobacterales</taxon>
        <taxon>Thermoanaerobacterales Family III. Incertae Sedis</taxon>
        <taxon>Syntrophaceticus</taxon>
    </lineage>
</organism>
<proteinExistence type="predicted"/>
<dbReference type="Proteomes" id="UP000046155">
    <property type="component" value="Unassembled WGS sequence"/>
</dbReference>